<dbReference type="EMBL" id="CDSC02000296">
    <property type="protein sequence ID" value="SEH88858.1"/>
    <property type="molecule type" value="Genomic_DNA"/>
</dbReference>
<protein>
    <submittedName>
        <fullName evidence="2">Uncharacterized protein</fullName>
    </submittedName>
</protein>
<dbReference type="AlphaFoldDB" id="A0A1H6LUY3"/>
<gene>
    <name evidence="2" type="ORF">BAZSYMA_ACONTIG81303_1</name>
</gene>
<sequence>MIDNITNHSNTHLSYKPQTSKHRNDDRNRYKYRLQLETKIYR</sequence>
<feature type="region of interest" description="Disordered" evidence="1">
    <location>
        <begin position="1"/>
        <end position="30"/>
    </location>
</feature>
<evidence type="ECO:0000256" key="1">
    <source>
        <dbReference type="SAM" id="MobiDB-lite"/>
    </source>
</evidence>
<reference evidence="3" key="1">
    <citation type="submission" date="2016-06" db="EMBL/GenBank/DDBJ databases">
        <authorList>
            <person name="Petersen J."/>
            <person name="Sayavedra L."/>
        </authorList>
    </citation>
    <scope>NUCLEOTIDE SEQUENCE [LARGE SCALE GENOMIC DNA]</scope>
    <source>
        <strain evidence="3">BazSymA</strain>
    </source>
</reference>
<dbReference type="Proteomes" id="UP000198988">
    <property type="component" value="Unassembled WGS sequence"/>
</dbReference>
<proteinExistence type="predicted"/>
<organism evidence="2 3">
    <name type="scientific">Bathymodiolus azoricus thioautotrophic gill symbiont</name>
    <dbReference type="NCBI Taxonomy" id="235205"/>
    <lineage>
        <taxon>Bacteria</taxon>
        <taxon>Pseudomonadati</taxon>
        <taxon>Pseudomonadota</taxon>
        <taxon>Gammaproteobacteria</taxon>
        <taxon>sulfur-oxidizing symbionts</taxon>
    </lineage>
</organism>
<evidence type="ECO:0000313" key="2">
    <source>
        <dbReference type="EMBL" id="SEH88858.1"/>
    </source>
</evidence>
<evidence type="ECO:0000313" key="3">
    <source>
        <dbReference type="Proteomes" id="UP000198988"/>
    </source>
</evidence>
<name>A0A1H6LUY3_9GAMM</name>
<feature type="compositionally biased region" description="Polar residues" evidence="1">
    <location>
        <begin position="1"/>
        <end position="18"/>
    </location>
</feature>
<accession>A0A1H6LUY3</accession>